<sequence length="182" mass="20648">MNHLIRQQSVKLGQETDLTWPQSLPLALTRIGTRPRAREGLRPFEILCGRPYGVQKGTSSQIGEETMTSYMVALNKQLRRTEKHVMDTRSRGLDGPVHNVQPGDYVYVKSFTERTLEPQWTRPYQVLLTTCTAIKVEGQSSWIHHTRINKAPAAPCKVTPNNEGLKLKLIRANESENKQGNE</sequence>
<accession>A0A6G1RLN9</accession>
<proteinExistence type="predicted"/>
<dbReference type="AlphaFoldDB" id="A0A6G1RLN9"/>
<keyword evidence="4" id="KW-0255">Endonuclease</keyword>
<evidence type="ECO:0000313" key="7">
    <source>
        <dbReference type="EMBL" id="LAC39292.1"/>
    </source>
</evidence>
<evidence type="ECO:0000256" key="3">
    <source>
        <dbReference type="ARBA" id="ARBA00022722"/>
    </source>
</evidence>
<evidence type="ECO:0000256" key="5">
    <source>
        <dbReference type="ARBA" id="ARBA00022801"/>
    </source>
</evidence>
<keyword evidence="3" id="KW-0540">Nuclease</keyword>
<reference evidence="7" key="1">
    <citation type="submission" date="2020-03" db="EMBL/GenBank/DDBJ databases">
        <title>Okinawa Rail whole genome shotgun sequence.</title>
        <authorList>
            <person name="Nakajima N."/>
            <person name="Onuma M."/>
            <person name="Endoh D."/>
        </authorList>
    </citation>
    <scope>NUCLEOTIDE SEQUENCE</scope>
</reference>
<keyword evidence="1" id="KW-0808">Transferase</keyword>
<evidence type="ECO:0000256" key="1">
    <source>
        <dbReference type="ARBA" id="ARBA00022679"/>
    </source>
</evidence>
<evidence type="ECO:0000259" key="6">
    <source>
        <dbReference type="Pfam" id="PF18697"/>
    </source>
</evidence>
<dbReference type="GO" id="GO:0004519">
    <property type="term" value="F:endonuclease activity"/>
    <property type="evidence" value="ECO:0007669"/>
    <property type="project" value="UniProtKB-KW"/>
</dbReference>
<keyword evidence="2" id="KW-0548">Nucleotidyltransferase</keyword>
<dbReference type="GO" id="GO:0016779">
    <property type="term" value="F:nucleotidyltransferase activity"/>
    <property type="evidence" value="ECO:0007669"/>
    <property type="project" value="UniProtKB-KW"/>
</dbReference>
<reference evidence="7" key="2">
    <citation type="submission" date="2020-03" db="EMBL/GenBank/DDBJ databases">
        <authorList>
            <consortium name="Environmental Genome Science Research Promotion Project"/>
            <person name="Nakajima N."/>
            <person name="Onuma M."/>
            <person name="Endoh D."/>
        </authorList>
    </citation>
    <scope>NUCLEOTIDE SEQUENCE</scope>
</reference>
<name>A0A6G1RLN9_9GRUI</name>
<organism evidence="7">
    <name type="scientific">Hypotaenidia okinawae</name>
    <dbReference type="NCBI Taxonomy" id="2861861"/>
    <lineage>
        <taxon>Eukaryota</taxon>
        <taxon>Metazoa</taxon>
        <taxon>Chordata</taxon>
        <taxon>Craniata</taxon>
        <taxon>Vertebrata</taxon>
        <taxon>Euteleostomi</taxon>
        <taxon>Archelosauria</taxon>
        <taxon>Archosauria</taxon>
        <taxon>Dinosauria</taxon>
        <taxon>Saurischia</taxon>
        <taxon>Theropoda</taxon>
        <taxon>Coelurosauria</taxon>
        <taxon>Aves</taxon>
        <taxon>Neognathae</taxon>
        <taxon>Neoaves</taxon>
        <taxon>Gruiformes</taxon>
        <taxon>Rallidae</taxon>
        <taxon>Hypotaenidia</taxon>
    </lineage>
</organism>
<dbReference type="Pfam" id="PF18697">
    <property type="entry name" value="MLVIN_C"/>
    <property type="match status" value="1"/>
</dbReference>
<dbReference type="GO" id="GO:0016787">
    <property type="term" value="F:hydrolase activity"/>
    <property type="evidence" value="ECO:0007669"/>
    <property type="project" value="UniProtKB-KW"/>
</dbReference>
<evidence type="ECO:0000256" key="4">
    <source>
        <dbReference type="ARBA" id="ARBA00022759"/>
    </source>
</evidence>
<dbReference type="EMBL" id="ICPP01006648">
    <property type="protein sequence ID" value="LAC39292.1"/>
    <property type="molecule type" value="Transcribed_RNA"/>
</dbReference>
<dbReference type="Gene3D" id="2.30.30.850">
    <property type="match status" value="1"/>
</dbReference>
<keyword evidence="5" id="KW-0378">Hydrolase</keyword>
<protein>
    <recommendedName>
        <fullName evidence="6">Murine leukemia virus integrase C-terminal domain-containing protein</fullName>
    </recommendedName>
</protein>
<feature type="domain" description="Murine leukemia virus integrase C-terminal" evidence="6">
    <location>
        <begin position="98"/>
        <end position="151"/>
    </location>
</feature>
<dbReference type="InterPro" id="IPR040643">
    <property type="entry name" value="MLVIN_C"/>
</dbReference>
<evidence type="ECO:0000256" key="2">
    <source>
        <dbReference type="ARBA" id="ARBA00022695"/>
    </source>
</evidence>